<evidence type="ECO:0000256" key="2">
    <source>
        <dbReference type="ARBA" id="ARBA00022475"/>
    </source>
</evidence>
<evidence type="ECO:0000256" key="1">
    <source>
        <dbReference type="ARBA" id="ARBA00004377"/>
    </source>
</evidence>
<evidence type="ECO:0000256" key="8">
    <source>
        <dbReference type="SAM" id="Phobius"/>
    </source>
</evidence>
<evidence type="ECO:0000256" key="3">
    <source>
        <dbReference type="ARBA" id="ARBA00022481"/>
    </source>
</evidence>
<dbReference type="AlphaFoldDB" id="A0A1J5SFG5"/>
<reference evidence="10" key="1">
    <citation type="submission" date="2016-10" db="EMBL/GenBank/DDBJ databases">
        <title>Sequence of Gallionella enrichment culture.</title>
        <authorList>
            <person name="Poehlein A."/>
            <person name="Muehling M."/>
            <person name="Daniel R."/>
        </authorList>
    </citation>
    <scope>NUCLEOTIDE SEQUENCE</scope>
</reference>
<sequence>MMKKSRQSGFTLIELITVMIVLGILAVFVLPRFANVSDFNARGFLDETRSLLQFAQQSAVAQRRDVCVSFSASGASLSAGTSSACGTPLTGPNGATPFTVTARSGTGYSTTPSNFYFDALGKASAGQTITVTGSGSVTVEAETGYVH</sequence>
<keyword evidence="7 8" id="KW-0472">Membrane</keyword>
<protein>
    <recommendedName>
        <fullName evidence="9">General secretion pathway GspH domain-containing protein</fullName>
    </recommendedName>
</protein>
<evidence type="ECO:0000256" key="4">
    <source>
        <dbReference type="ARBA" id="ARBA00022519"/>
    </source>
</evidence>
<keyword evidence="6 8" id="KW-1133">Transmembrane helix</keyword>
<dbReference type="GO" id="GO:0015627">
    <property type="term" value="C:type II protein secretion system complex"/>
    <property type="evidence" value="ECO:0007669"/>
    <property type="project" value="InterPro"/>
</dbReference>
<evidence type="ECO:0000256" key="7">
    <source>
        <dbReference type="ARBA" id="ARBA00023136"/>
    </source>
</evidence>
<keyword evidence="2" id="KW-1003">Cell membrane</keyword>
<feature type="domain" description="General secretion pathway GspH" evidence="9">
    <location>
        <begin position="49"/>
        <end position="135"/>
    </location>
</feature>
<evidence type="ECO:0000259" key="9">
    <source>
        <dbReference type="Pfam" id="PF12019"/>
    </source>
</evidence>
<dbReference type="GO" id="GO:0015628">
    <property type="term" value="P:protein secretion by the type II secretion system"/>
    <property type="evidence" value="ECO:0007669"/>
    <property type="project" value="InterPro"/>
</dbReference>
<dbReference type="Pfam" id="PF12019">
    <property type="entry name" value="GspH"/>
    <property type="match status" value="1"/>
</dbReference>
<dbReference type="EMBL" id="MLJW01000039">
    <property type="protein sequence ID" value="OIR07177.1"/>
    <property type="molecule type" value="Genomic_DNA"/>
</dbReference>
<feature type="transmembrane region" description="Helical" evidence="8">
    <location>
        <begin position="12"/>
        <end position="30"/>
    </location>
</feature>
<dbReference type="Gene3D" id="3.30.700.10">
    <property type="entry name" value="Glycoprotein, Type 4 Pilin"/>
    <property type="match status" value="1"/>
</dbReference>
<dbReference type="InterPro" id="IPR022346">
    <property type="entry name" value="T2SS_GspH"/>
</dbReference>
<dbReference type="InterPro" id="IPR012902">
    <property type="entry name" value="N_methyl_site"/>
</dbReference>
<dbReference type="GO" id="GO:0005886">
    <property type="term" value="C:plasma membrane"/>
    <property type="evidence" value="ECO:0007669"/>
    <property type="project" value="UniProtKB-SubCell"/>
</dbReference>
<gene>
    <name evidence="10" type="ORF">GALL_107660</name>
</gene>
<name>A0A1J5SFG5_9ZZZZ</name>
<dbReference type="InterPro" id="IPR045584">
    <property type="entry name" value="Pilin-like"/>
</dbReference>
<keyword evidence="5 8" id="KW-0812">Transmembrane</keyword>
<dbReference type="SUPFAM" id="SSF54523">
    <property type="entry name" value="Pili subunits"/>
    <property type="match status" value="1"/>
</dbReference>
<evidence type="ECO:0000256" key="6">
    <source>
        <dbReference type="ARBA" id="ARBA00022989"/>
    </source>
</evidence>
<dbReference type="PROSITE" id="PS00409">
    <property type="entry name" value="PROKAR_NTER_METHYL"/>
    <property type="match status" value="1"/>
</dbReference>
<accession>A0A1J5SFG5</accession>
<dbReference type="NCBIfam" id="TIGR02532">
    <property type="entry name" value="IV_pilin_GFxxxE"/>
    <property type="match status" value="1"/>
</dbReference>
<comment type="subcellular location">
    <subcellularLocation>
        <location evidence="1">Cell inner membrane</location>
        <topology evidence="1">Single-pass membrane protein</topology>
    </subcellularLocation>
</comment>
<keyword evidence="3" id="KW-0488">Methylation</keyword>
<proteinExistence type="predicted"/>
<organism evidence="10">
    <name type="scientific">mine drainage metagenome</name>
    <dbReference type="NCBI Taxonomy" id="410659"/>
    <lineage>
        <taxon>unclassified sequences</taxon>
        <taxon>metagenomes</taxon>
        <taxon>ecological metagenomes</taxon>
    </lineage>
</organism>
<dbReference type="Pfam" id="PF07963">
    <property type="entry name" value="N_methyl"/>
    <property type="match status" value="1"/>
</dbReference>
<evidence type="ECO:0000313" key="10">
    <source>
        <dbReference type="EMBL" id="OIR07177.1"/>
    </source>
</evidence>
<evidence type="ECO:0000256" key="5">
    <source>
        <dbReference type="ARBA" id="ARBA00022692"/>
    </source>
</evidence>
<keyword evidence="4" id="KW-0997">Cell inner membrane</keyword>
<comment type="caution">
    <text evidence="10">The sequence shown here is derived from an EMBL/GenBank/DDBJ whole genome shotgun (WGS) entry which is preliminary data.</text>
</comment>